<proteinExistence type="predicted"/>
<dbReference type="InterPro" id="IPR055870">
    <property type="entry name" value="DUF7447"/>
</dbReference>
<reference evidence="1" key="1">
    <citation type="submission" date="2022-05" db="EMBL/GenBank/DDBJ databases">
        <authorList>
            <person name="Friedrich I."/>
            <person name="Poehlein A."/>
            <person name="Schneider D."/>
            <person name="Hertel R."/>
            <person name="Daniel R."/>
        </authorList>
    </citation>
    <scope>NUCLEOTIDE SEQUENCE</scope>
</reference>
<evidence type="ECO:0000313" key="2">
    <source>
        <dbReference type="Proteomes" id="UP001056685"/>
    </source>
</evidence>
<organism evidence="1 2">
    <name type="scientific">Brevundimonas phage vB_BpoS-Kabachok</name>
    <dbReference type="NCBI Taxonomy" id="2948600"/>
    <lineage>
        <taxon>Viruses</taxon>
        <taxon>Duplodnaviria</taxon>
        <taxon>Heunggongvirae</taxon>
        <taxon>Uroviricota</taxon>
        <taxon>Caudoviricetes</taxon>
        <taxon>Jeanschmidtviridae</taxon>
        <taxon>Marchewkavirus</taxon>
        <taxon>Marchewkavirus kabachok</taxon>
    </lineage>
</organism>
<protein>
    <submittedName>
        <fullName evidence="1">Uncharacterized protein</fullName>
    </submittedName>
</protein>
<dbReference type="EMBL" id="ON529852">
    <property type="protein sequence ID" value="USN14355.1"/>
    <property type="molecule type" value="Genomic_DNA"/>
</dbReference>
<gene>
    <name evidence="1" type="ORF">KABACHOK_05420</name>
</gene>
<sequence length="139" mass="14911">MTTQAERIALAAAAALPGLLAAAAPAPHEGPAFEGSGNCLANIERDYARRRRGHWFDKGAMKGFGTKFPGGFYDFHGLGVTLFVTTEQPPHGPRVATIRAYVWKSADVVNVTPFGVGSPHVVNKAMDRLWTLLRQPVAA</sequence>
<dbReference type="Proteomes" id="UP001056685">
    <property type="component" value="Segment"/>
</dbReference>
<accession>A0A9E7MPV5</accession>
<evidence type="ECO:0000313" key="1">
    <source>
        <dbReference type="EMBL" id="USN14355.1"/>
    </source>
</evidence>
<name>A0A9E7MPV5_9CAUD</name>
<keyword evidence="2" id="KW-1185">Reference proteome</keyword>
<dbReference type="Pfam" id="PF24239">
    <property type="entry name" value="DUF7447"/>
    <property type="match status" value="1"/>
</dbReference>